<evidence type="ECO:0000313" key="2">
    <source>
        <dbReference type="Proteomes" id="UP000094527"/>
    </source>
</evidence>
<sequence>MYRQHADQAVLLKFDCTDLPHPPDGVIRPLLETIYFVPVLNTKNGKAKTFSWLYLKLSLEIPEKGFTSCTLIQLANHHQQLA</sequence>
<dbReference type="Proteomes" id="UP000094527">
    <property type="component" value="Unassembled WGS sequence"/>
</dbReference>
<protein>
    <submittedName>
        <fullName evidence="1">Uncharacterized protein</fullName>
    </submittedName>
</protein>
<proteinExistence type="predicted"/>
<name>A0A1D2MF92_ORCCI</name>
<keyword evidence="2" id="KW-1185">Reference proteome</keyword>
<evidence type="ECO:0000313" key="1">
    <source>
        <dbReference type="EMBL" id="ODM91648.1"/>
    </source>
</evidence>
<dbReference type="EMBL" id="LJIJ01001464">
    <property type="protein sequence ID" value="ODM91648.1"/>
    <property type="molecule type" value="Genomic_DNA"/>
</dbReference>
<accession>A0A1D2MF92</accession>
<gene>
    <name evidence="1" type="ORF">Ocin01_15031</name>
</gene>
<organism evidence="1 2">
    <name type="scientific">Orchesella cincta</name>
    <name type="common">Springtail</name>
    <name type="synonym">Podura cincta</name>
    <dbReference type="NCBI Taxonomy" id="48709"/>
    <lineage>
        <taxon>Eukaryota</taxon>
        <taxon>Metazoa</taxon>
        <taxon>Ecdysozoa</taxon>
        <taxon>Arthropoda</taxon>
        <taxon>Hexapoda</taxon>
        <taxon>Collembola</taxon>
        <taxon>Entomobryomorpha</taxon>
        <taxon>Entomobryoidea</taxon>
        <taxon>Orchesellidae</taxon>
        <taxon>Orchesellinae</taxon>
        <taxon>Orchesella</taxon>
    </lineage>
</organism>
<dbReference type="AlphaFoldDB" id="A0A1D2MF92"/>
<reference evidence="1 2" key="1">
    <citation type="journal article" date="2016" name="Genome Biol. Evol.">
        <title>Gene Family Evolution Reflects Adaptation to Soil Environmental Stressors in the Genome of the Collembolan Orchesella cincta.</title>
        <authorList>
            <person name="Faddeeva-Vakhrusheva A."/>
            <person name="Derks M.F."/>
            <person name="Anvar S.Y."/>
            <person name="Agamennone V."/>
            <person name="Suring W."/>
            <person name="Smit S."/>
            <person name="van Straalen N.M."/>
            <person name="Roelofs D."/>
        </authorList>
    </citation>
    <scope>NUCLEOTIDE SEQUENCE [LARGE SCALE GENOMIC DNA]</scope>
    <source>
        <tissue evidence="1">Mixed pool</tissue>
    </source>
</reference>
<comment type="caution">
    <text evidence="1">The sequence shown here is derived from an EMBL/GenBank/DDBJ whole genome shotgun (WGS) entry which is preliminary data.</text>
</comment>